<evidence type="ECO:0000313" key="3">
    <source>
        <dbReference type="EMBL" id="KEQ47133.1"/>
    </source>
</evidence>
<sequence length="627" mass="74686">MSQNDFIKLEHIETSAASQNFVKLLDENKTYFLNGKWGSGKTEFLKEAERYTKKKFVIVDFWKLNDSRTTIEIAFAKLHPNYYWGIRCLMVFLVAISILMTNVVNLGLSQIFSNLIVKFAGILALFVAVYQFFKVKTDGFYSSLLTNKYVSLSNTILVIDDFDRLSEKQQEEAYKLFSLLKGRLPIVFVGDIDLIHVVKENYLSKIIDRRVELPFDLHPVNIWDTYFKILEEKFNVNLSDDFKKCIKWENRNLRDREHFNDYVNQEFFTRGKLGYVQAEQQLIVIYVYLFHSKLYKELLEARTIEVSSEERDGFKKGFVQGFIKVLLQNIQTTANQDYPICFAQDRTGYYLYESSSNRRGEELEEIFNEKGNELTNELCNSTNSSDFFQYLSSQYKYFDNERKNYLVSLAIHQSMKVSISSSMSYIIIERTNEIIQKYNQEHPNDEINNQQIVSNWDEILDEENLELSEKIRFLQQHHILSFHELGIRYPELDISHEKFSEFRHKDFILLTYLNSKGLSREFPKWNDTIWQAISLLDTHQFISFWIFQTIISGEKQMENIFNKFDYYPENKNYIVWIQRYNPESDGELIDYKETVIRKIKSRLKTLRREGYIFEEKIDDTYKPKYLD</sequence>
<dbReference type="Proteomes" id="UP000028022">
    <property type="component" value="Unassembled WGS sequence"/>
</dbReference>
<dbReference type="AlphaFoldDB" id="A0A081QW10"/>
<feature type="transmembrane region" description="Helical" evidence="1">
    <location>
        <begin position="84"/>
        <end position="108"/>
    </location>
</feature>
<name>A0A081QW10_STRMT</name>
<dbReference type="InterPro" id="IPR011646">
    <property type="entry name" value="KAP_P-loop"/>
</dbReference>
<keyword evidence="1" id="KW-0472">Membrane</keyword>
<proteinExistence type="predicted"/>
<comment type="caution">
    <text evidence="3">The sequence shown here is derived from an EMBL/GenBank/DDBJ whole genome shotgun (WGS) entry which is preliminary data.</text>
</comment>
<dbReference type="Pfam" id="PF07693">
    <property type="entry name" value="KAP_NTPase"/>
    <property type="match status" value="1"/>
</dbReference>
<organism evidence="3 4">
    <name type="scientific">Streptococcus mitis</name>
    <dbReference type="NCBI Taxonomy" id="28037"/>
    <lineage>
        <taxon>Bacteria</taxon>
        <taxon>Bacillati</taxon>
        <taxon>Bacillota</taxon>
        <taxon>Bacilli</taxon>
        <taxon>Lactobacillales</taxon>
        <taxon>Streptococcaceae</taxon>
        <taxon>Streptococcus</taxon>
        <taxon>Streptococcus mitis group</taxon>
    </lineage>
</organism>
<evidence type="ECO:0000256" key="1">
    <source>
        <dbReference type="SAM" id="Phobius"/>
    </source>
</evidence>
<dbReference type="RefSeq" id="WP_033677974.1">
    <property type="nucleotide sequence ID" value="NZ_JASHBM010000008.1"/>
</dbReference>
<evidence type="ECO:0000313" key="4">
    <source>
        <dbReference type="Proteomes" id="UP000028022"/>
    </source>
</evidence>
<keyword evidence="1" id="KW-1133">Transmembrane helix</keyword>
<keyword evidence="1" id="KW-0812">Transmembrane</keyword>
<accession>A0A081QW10</accession>
<dbReference type="SUPFAM" id="SSF52540">
    <property type="entry name" value="P-loop containing nucleoside triphosphate hydrolases"/>
    <property type="match status" value="1"/>
</dbReference>
<evidence type="ECO:0000259" key="2">
    <source>
        <dbReference type="Pfam" id="PF07693"/>
    </source>
</evidence>
<dbReference type="InterPro" id="IPR027417">
    <property type="entry name" value="P-loop_NTPase"/>
</dbReference>
<feature type="domain" description="KAP NTPase" evidence="2">
    <location>
        <begin position="20"/>
        <end position="176"/>
    </location>
</feature>
<gene>
    <name evidence="3" type="ORF">SK608_1553</name>
</gene>
<protein>
    <submittedName>
        <fullName evidence="3">KAP family P-loop domain protein</fullName>
    </submittedName>
</protein>
<dbReference type="EMBL" id="JPFZ01000010">
    <property type="protein sequence ID" value="KEQ47133.1"/>
    <property type="molecule type" value="Genomic_DNA"/>
</dbReference>
<dbReference type="Gene3D" id="3.40.50.300">
    <property type="entry name" value="P-loop containing nucleotide triphosphate hydrolases"/>
    <property type="match status" value="1"/>
</dbReference>
<reference evidence="3 4" key="1">
    <citation type="submission" date="2014-05" db="EMBL/GenBank/DDBJ databases">
        <authorList>
            <person name="Daugherty S.C."/>
            <person name="Tallon L.J."/>
            <person name="Sadzewicz L."/>
            <person name="Kilian M."/>
            <person name="Tettelin H."/>
        </authorList>
    </citation>
    <scope>NUCLEOTIDE SEQUENCE [LARGE SCALE GENOMIC DNA]</scope>
    <source>
        <strain evidence="3 4">SK608</strain>
    </source>
</reference>
<feature type="transmembrane region" description="Helical" evidence="1">
    <location>
        <begin position="115"/>
        <end position="133"/>
    </location>
</feature>